<organism evidence="1 2">
    <name type="scientific">Caballeronia sordidicola</name>
    <name type="common">Burkholderia sordidicola</name>
    <dbReference type="NCBI Taxonomy" id="196367"/>
    <lineage>
        <taxon>Bacteria</taxon>
        <taxon>Pseudomonadati</taxon>
        <taxon>Pseudomonadota</taxon>
        <taxon>Betaproteobacteria</taxon>
        <taxon>Burkholderiales</taxon>
        <taxon>Burkholderiaceae</taxon>
        <taxon>Caballeronia</taxon>
    </lineage>
</organism>
<comment type="caution">
    <text evidence="1">The sequence shown here is derived from an EMBL/GenBank/DDBJ whole genome shotgun (WGS) entry which is preliminary data.</text>
</comment>
<protein>
    <submittedName>
        <fullName evidence="1">Uncharacterized protein</fullName>
    </submittedName>
</protein>
<gene>
    <name evidence="1" type="ORF">BSU04_02285</name>
</gene>
<dbReference type="EMBL" id="MTHB01000022">
    <property type="protein sequence ID" value="OXC80293.1"/>
    <property type="molecule type" value="Genomic_DNA"/>
</dbReference>
<dbReference type="AlphaFoldDB" id="A0A226XAG1"/>
<proteinExistence type="predicted"/>
<evidence type="ECO:0000313" key="2">
    <source>
        <dbReference type="Proteomes" id="UP000214720"/>
    </source>
</evidence>
<evidence type="ECO:0000313" key="1">
    <source>
        <dbReference type="EMBL" id="OXC80293.1"/>
    </source>
</evidence>
<sequence>MFSSSKTMKRRKKARQAMLAGLSKRVENLKNLGRVIRQT</sequence>
<accession>A0A226XAG1</accession>
<reference evidence="2" key="1">
    <citation type="submission" date="2017-01" db="EMBL/GenBank/DDBJ databases">
        <title>Genome Analysis of Deinococcus marmoris KOPRI26562.</title>
        <authorList>
            <person name="Kim J.H."/>
            <person name="Oh H.-M."/>
        </authorList>
    </citation>
    <scope>NUCLEOTIDE SEQUENCE [LARGE SCALE GENOMIC DNA]</scope>
    <source>
        <strain evidence="2">PAMC 26633</strain>
    </source>
</reference>
<dbReference type="Proteomes" id="UP000214720">
    <property type="component" value="Unassembled WGS sequence"/>
</dbReference>
<name>A0A226XAG1_CABSO</name>